<protein>
    <submittedName>
        <fullName evidence="9">Sugar ABC transporter permease</fullName>
    </submittedName>
</protein>
<evidence type="ECO:0000256" key="1">
    <source>
        <dbReference type="ARBA" id="ARBA00004651"/>
    </source>
</evidence>
<dbReference type="GO" id="GO:0055085">
    <property type="term" value="P:transmembrane transport"/>
    <property type="evidence" value="ECO:0007669"/>
    <property type="project" value="InterPro"/>
</dbReference>
<name>A0A0M9BPT7_9BACL</name>
<evidence type="ECO:0000313" key="10">
    <source>
        <dbReference type="Proteomes" id="UP000037688"/>
    </source>
</evidence>
<sequence>MQGHPHEPALPDSKLSLRFIGKKMKRHWQLYLVVFLPLLYLVIFKYIPMSGVVIAFKEYNVIQGIWGSPWVGLKYFEQFFESPNFWLYLKNTLGINMYGLLVGFPAPILLALALNEIRNGFFKSSVQMITYAPYFISTVIMVSILIVTLSPSVGIISKFTQVLGIENTNFMGIPSLFKSIYVWSDVWQFSGYGAIIYIAALAGVNPELYESAKVDGASRMQKIINIDLPSLIPVSVILLILNLGNFMKVGFEKIYLMQNPLNISTSEVISTYVYKVGLLSSSFSFSTAIGFFNSIINLILLVSVNYIAKKLSSSSLW</sequence>
<dbReference type="CDD" id="cd06261">
    <property type="entry name" value="TM_PBP2"/>
    <property type="match status" value="1"/>
</dbReference>
<dbReference type="AlphaFoldDB" id="A0A0M9BPT7"/>
<dbReference type="GO" id="GO:0005886">
    <property type="term" value="C:plasma membrane"/>
    <property type="evidence" value="ECO:0007669"/>
    <property type="project" value="UniProtKB-SubCell"/>
</dbReference>
<evidence type="ECO:0000256" key="2">
    <source>
        <dbReference type="ARBA" id="ARBA00022448"/>
    </source>
</evidence>
<reference evidence="9 10" key="1">
    <citation type="submission" date="2015-08" db="EMBL/GenBank/DDBJ databases">
        <title>Draft genome sequence of cellulolytic and xylanolytic Paenibacillus sp. A59, isolated from a decaying forest soil from Patagonia, Argentina.</title>
        <authorList>
            <person name="Ghio S."/>
            <person name="Caceres A.M."/>
            <person name="Talia P."/>
            <person name="Grasso D."/>
            <person name="Campos E."/>
        </authorList>
    </citation>
    <scope>NUCLEOTIDE SEQUENCE [LARGE SCALE GENOMIC DNA]</scope>
    <source>
        <strain evidence="9 10">A59</strain>
    </source>
</reference>
<comment type="subcellular location">
    <subcellularLocation>
        <location evidence="1 7">Cell membrane</location>
        <topology evidence="1 7">Multi-pass membrane protein</topology>
    </subcellularLocation>
</comment>
<keyword evidence="6 7" id="KW-0472">Membrane</keyword>
<dbReference type="Gene3D" id="1.10.3720.10">
    <property type="entry name" value="MetI-like"/>
    <property type="match status" value="1"/>
</dbReference>
<proteinExistence type="inferred from homology"/>
<dbReference type="Proteomes" id="UP000037688">
    <property type="component" value="Unassembled WGS sequence"/>
</dbReference>
<evidence type="ECO:0000313" key="9">
    <source>
        <dbReference type="EMBL" id="KOY16628.1"/>
    </source>
</evidence>
<dbReference type="OrthoDB" id="9785836at2"/>
<dbReference type="PANTHER" id="PTHR43227">
    <property type="entry name" value="BLL4140 PROTEIN"/>
    <property type="match status" value="1"/>
</dbReference>
<dbReference type="InterPro" id="IPR035906">
    <property type="entry name" value="MetI-like_sf"/>
</dbReference>
<dbReference type="PROSITE" id="PS50928">
    <property type="entry name" value="ABC_TM1"/>
    <property type="match status" value="1"/>
</dbReference>
<dbReference type="PANTHER" id="PTHR43227:SF11">
    <property type="entry name" value="BLL4140 PROTEIN"/>
    <property type="match status" value="1"/>
</dbReference>
<evidence type="ECO:0000256" key="7">
    <source>
        <dbReference type="RuleBase" id="RU363032"/>
    </source>
</evidence>
<evidence type="ECO:0000256" key="6">
    <source>
        <dbReference type="ARBA" id="ARBA00023136"/>
    </source>
</evidence>
<dbReference type="InterPro" id="IPR000515">
    <property type="entry name" value="MetI-like"/>
</dbReference>
<feature type="transmembrane region" description="Helical" evidence="7">
    <location>
        <begin position="134"/>
        <end position="156"/>
    </location>
</feature>
<feature type="transmembrane region" description="Helical" evidence="7">
    <location>
        <begin position="283"/>
        <end position="308"/>
    </location>
</feature>
<keyword evidence="5 7" id="KW-1133">Transmembrane helix</keyword>
<feature type="transmembrane region" description="Helical" evidence="7">
    <location>
        <begin position="28"/>
        <end position="47"/>
    </location>
</feature>
<feature type="transmembrane region" description="Helical" evidence="7">
    <location>
        <begin position="95"/>
        <end position="114"/>
    </location>
</feature>
<dbReference type="Pfam" id="PF00528">
    <property type="entry name" value="BPD_transp_1"/>
    <property type="match status" value="1"/>
</dbReference>
<keyword evidence="4 7" id="KW-0812">Transmembrane</keyword>
<gene>
    <name evidence="9" type="ORF">AMS66_12040</name>
</gene>
<dbReference type="EMBL" id="LITU01000053">
    <property type="protein sequence ID" value="KOY16628.1"/>
    <property type="molecule type" value="Genomic_DNA"/>
</dbReference>
<organism evidence="9 10">
    <name type="scientific">Paenibacillus xylanivorans</name>
    <dbReference type="NCBI Taxonomy" id="1705561"/>
    <lineage>
        <taxon>Bacteria</taxon>
        <taxon>Bacillati</taxon>
        <taxon>Bacillota</taxon>
        <taxon>Bacilli</taxon>
        <taxon>Bacillales</taxon>
        <taxon>Paenibacillaceae</taxon>
        <taxon>Paenibacillus</taxon>
    </lineage>
</organism>
<feature type="transmembrane region" description="Helical" evidence="7">
    <location>
        <begin position="226"/>
        <end position="247"/>
    </location>
</feature>
<dbReference type="PATRIC" id="fig|1705561.3.peg.2291"/>
<dbReference type="InterPro" id="IPR050809">
    <property type="entry name" value="UgpAE/MalFG_permease"/>
</dbReference>
<evidence type="ECO:0000256" key="5">
    <source>
        <dbReference type="ARBA" id="ARBA00022989"/>
    </source>
</evidence>
<keyword evidence="10" id="KW-1185">Reference proteome</keyword>
<dbReference type="SUPFAM" id="SSF161098">
    <property type="entry name" value="MetI-like"/>
    <property type="match status" value="1"/>
</dbReference>
<feature type="domain" description="ABC transmembrane type-1" evidence="8">
    <location>
        <begin position="89"/>
        <end position="304"/>
    </location>
</feature>
<keyword evidence="3" id="KW-1003">Cell membrane</keyword>
<comment type="similarity">
    <text evidence="7">Belongs to the binding-protein-dependent transport system permease family.</text>
</comment>
<evidence type="ECO:0000256" key="3">
    <source>
        <dbReference type="ARBA" id="ARBA00022475"/>
    </source>
</evidence>
<keyword evidence="2 7" id="KW-0813">Transport</keyword>
<evidence type="ECO:0000256" key="4">
    <source>
        <dbReference type="ARBA" id="ARBA00022692"/>
    </source>
</evidence>
<comment type="caution">
    <text evidence="9">The sequence shown here is derived from an EMBL/GenBank/DDBJ whole genome shotgun (WGS) entry which is preliminary data.</text>
</comment>
<feature type="transmembrane region" description="Helical" evidence="7">
    <location>
        <begin position="186"/>
        <end position="205"/>
    </location>
</feature>
<accession>A0A0M9BPT7</accession>
<evidence type="ECO:0000259" key="8">
    <source>
        <dbReference type="PROSITE" id="PS50928"/>
    </source>
</evidence>